<gene>
    <name evidence="2" type="ORF">NQ317_012379</name>
</gene>
<evidence type="ECO:0000256" key="1">
    <source>
        <dbReference type="SAM" id="SignalP"/>
    </source>
</evidence>
<evidence type="ECO:0000313" key="3">
    <source>
        <dbReference type="Proteomes" id="UP001162164"/>
    </source>
</evidence>
<accession>A0ABQ9ITX4</accession>
<keyword evidence="3" id="KW-1185">Reference proteome</keyword>
<proteinExistence type="predicted"/>
<reference evidence="2" key="1">
    <citation type="journal article" date="2023" name="Insect Mol. Biol.">
        <title>Genome sequencing provides insights into the evolution of gene families encoding plant cell wall-degrading enzymes in longhorned beetles.</title>
        <authorList>
            <person name="Shin N.R."/>
            <person name="Okamura Y."/>
            <person name="Kirsch R."/>
            <person name="Pauchet Y."/>
        </authorList>
    </citation>
    <scope>NUCLEOTIDE SEQUENCE</scope>
    <source>
        <strain evidence="2">MMC_N1</strain>
    </source>
</reference>
<dbReference type="Proteomes" id="UP001162164">
    <property type="component" value="Unassembled WGS sequence"/>
</dbReference>
<comment type="caution">
    <text evidence="2">The sequence shown here is derived from an EMBL/GenBank/DDBJ whole genome shotgun (WGS) entry which is preliminary data.</text>
</comment>
<keyword evidence="1" id="KW-0732">Signal</keyword>
<feature type="chain" id="PRO_5045711431" evidence="1">
    <location>
        <begin position="22"/>
        <end position="101"/>
    </location>
</feature>
<dbReference type="EMBL" id="JAPWTJ010002705">
    <property type="protein sequence ID" value="KAJ8964889.1"/>
    <property type="molecule type" value="Genomic_DNA"/>
</dbReference>
<sequence>MAKRIFTILVVILSAMSFCEAQCPLNTIDGEISPSNNITQMIGRWLEHKKTTDFLTNETCIMYDISCSNETMCKVDLLHKEAETIKTITLAKKWNQHQVGR</sequence>
<organism evidence="2 3">
    <name type="scientific">Molorchus minor</name>
    <dbReference type="NCBI Taxonomy" id="1323400"/>
    <lineage>
        <taxon>Eukaryota</taxon>
        <taxon>Metazoa</taxon>
        <taxon>Ecdysozoa</taxon>
        <taxon>Arthropoda</taxon>
        <taxon>Hexapoda</taxon>
        <taxon>Insecta</taxon>
        <taxon>Pterygota</taxon>
        <taxon>Neoptera</taxon>
        <taxon>Endopterygota</taxon>
        <taxon>Coleoptera</taxon>
        <taxon>Polyphaga</taxon>
        <taxon>Cucujiformia</taxon>
        <taxon>Chrysomeloidea</taxon>
        <taxon>Cerambycidae</taxon>
        <taxon>Lamiinae</taxon>
        <taxon>Monochamini</taxon>
        <taxon>Molorchus</taxon>
    </lineage>
</organism>
<feature type="signal peptide" evidence="1">
    <location>
        <begin position="1"/>
        <end position="21"/>
    </location>
</feature>
<protein>
    <submittedName>
        <fullName evidence="2">Uncharacterized protein</fullName>
    </submittedName>
</protein>
<name>A0ABQ9ITX4_9CUCU</name>
<evidence type="ECO:0000313" key="2">
    <source>
        <dbReference type="EMBL" id="KAJ8964889.1"/>
    </source>
</evidence>